<reference evidence="2 3" key="1">
    <citation type="submission" date="2016-08" db="EMBL/GenBank/DDBJ databases">
        <title>Genome sequencing of Paenibacillus sp. TI45-13ar, isolated from Korean traditional nuruk.</title>
        <authorList>
            <person name="Kim S.-J."/>
        </authorList>
    </citation>
    <scope>NUCLEOTIDE SEQUENCE [LARGE SCALE GENOMIC DNA]</scope>
    <source>
        <strain evidence="2 3">TI45-13ar</strain>
    </source>
</reference>
<dbReference type="Gene3D" id="3.90.1300.10">
    <property type="entry name" value="Amidase signature (AS) domain"/>
    <property type="match status" value="1"/>
</dbReference>
<dbReference type="AlphaFoldDB" id="A0A1E3KYJ7"/>
<feature type="domain" description="Amidase" evidence="1">
    <location>
        <begin position="7"/>
        <end position="391"/>
    </location>
</feature>
<evidence type="ECO:0000259" key="1">
    <source>
        <dbReference type="Pfam" id="PF01425"/>
    </source>
</evidence>
<dbReference type="EMBL" id="MDER01000086">
    <property type="protein sequence ID" value="ODP26401.1"/>
    <property type="molecule type" value="Genomic_DNA"/>
</dbReference>
<dbReference type="NCBIfam" id="NF006169">
    <property type="entry name" value="PRK08310.1"/>
    <property type="match status" value="1"/>
</dbReference>
<dbReference type="PATRIC" id="fig|1886670.3.peg.4271"/>
<sequence length="403" mass="43890">MSSTWNAFMNEQLTMASSSPQALQGSLSGWTFGVKDVFALAGHTASAGNPDWLRTHSPASYTSSAIERLLEAGAILQGTTHTDELMYSLNGQNIHYGTPINPQAADRIPGGSSSGSAVAVAAGLRDFAIGTDTGGSVRIPSSYCGIYGMRPTHGLVPIDGVIPLAQGFDTVGWMANSADMLLEVGKVLIDSSEEHNEHSLFDHIYFPEEAWALAEPDTRTALQESLEEMTHYLKENNGHTSWTEIAPEGLSAWMTAFRTIQALEIWQEHQQWIEATQPSFGKDIADRFAWASTLRLEDHSYSFALKQQVSERLYQLLGTHGLLVLPTATGAAPYLNIQGEENERRRSQTMQLSCIAGLAGLPQISIPVATVQGAPIGLSVIAGKGQDIRLLEWVKDWTHKRQK</sequence>
<comment type="caution">
    <text evidence="2">The sequence shown here is derived from an EMBL/GenBank/DDBJ whole genome shotgun (WGS) entry which is preliminary data.</text>
</comment>
<evidence type="ECO:0000313" key="3">
    <source>
        <dbReference type="Proteomes" id="UP000094578"/>
    </source>
</evidence>
<dbReference type="Pfam" id="PF01425">
    <property type="entry name" value="Amidase"/>
    <property type="match status" value="1"/>
</dbReference>
<dbReference type="RefSeq" id="WP_069329559.1">
    <property type="nucleotide sequence ID" value="NZ_MDER01000086.1"/>
</dbReference>
<dbReference type="InterPro" id="IPR020556">
    <property type="entry name" value="Amidase_CS"/>
</dbReference>
<dbReference type="PANTHER" id="PTHR46310">
    <property type="entry name" value="AMIDASE 1"/>
    <property type="match status" value="1"/>
</dbReference>
<dbReference type="InterPro" id="IPR023631">
    <property type="entry name" value="Amidase_dom"/>
</dbReference>
<keyword evidence="2" id="KW-0378">Hydrolase</keyword>
<dbReference type="SUPFAM" id="SSF75304">
    <property type="entry name" value="Amidase signature (AS) enzymes"/>
    <property type="match status" value="1"/>
</dbReference>
<dbReference type="Proteomes" id="UP000094578">
    <property type="component" value="Unassembled WGS sequence"/>
</dbReference>
<keyword evidence="3" id="KW-1185">Reference proteome</keyword>
<protein>
    <submittedName>
        <fullName evidence="2">Amidase</fullName>
        <ecNumber evidence="2">3.5.1.4</ecNumber>
    </submittedName>
</protein>
<gene>
    <name evidence="2" type="ORF">PTI45_04241</name>
</gene>
<name>A0A1E3KYJ7_9BACL</name>
<dbReference type="PANTHER" id="PTHR46310:SF7">
    <property type="entry name" value="AMIDASE 1"/>
    <property type="match status" value="1"/>
</dbReference>
<dbReference type="GO" id="GO:0004040">
    <property type="term" value="F:amidase activity"/>
    <property type="evidence" value="ECO:0007669"/>
    <property type="project" value="UniProtKB-EC"/>
</dbReference>
<proteinExistence type="predicted"/>
<dbReference type="EC" id="3.5.1.4" evidence="2"/>
<dbReference type="STRING" id="1886670.PTI45_04241"/>
<dbReference type="PROSITE" id="PS00571">
    <property type="entry name" value="AMIDASES"/>
    <property type="match status" value="1"/>
</dbReference>
<accession>A0A1E3KYJ7</accession>
<organism evidence="2 3">
    <name type="scientific">Paenibacillus nuruki</name>
    <dbReference type="NCBI Taxonomy" id="1886670"/>
    <lineage>
        <taxon>Bacteria</taxon>
        <taxon>Bacillati</taxon>
        <taxon>Bacillota</taxon>
        <taxon>Bacilli</taxon>
        <taxon>Bacillales</taxon>
        <taxon>Paenibacillaceae</taxon>
        <taxon>Paenibacillus</taxon>
    </lineage>
</organism>
<evidence type="ECO:0000313" key="2">
    <source>
        <dbReference type="EMBL" id="ODP26401.1"/>
    </source>
</evidence>
<dbReference type="InterPro" id="IPR036928">
    <property type="entry name" value="AS_sf"/>
</dbReference>